<dbReference type="Pfam" id="PF05703">
    <property type="entry name" value="Auxin_canalis"/>
    <property type="match status" value="1"/>
</dbReference>
<reference evidence="2" key="1">
    <citation type="journal article" date="2022" name="Int. J. Mol. Sci.">
        <title>Draft Genome of Tanacetum Coccineum: Genomic Comparison of Closely Related Tanacetum-Family Plants.</title>
        <authorList>
            <person name="Yamashiro T."/>
            <person name="Shiraishi A."/>
            <person name="Nakayama K."/>
            <person name="Satake H."/>
        </authorList>
    </citation>
    <scope>NUCLEOTIDE SEQUENCE</scope>
</reference>
<reference evidence="2" key="2">
    <citation type="submission" date="2022-01" db="EMBL/GenBank/DDBJ databases">
        <authorList>
            <person name="Yamashiro T."/>
            <person name="Shiraishi A."/>
            <person name="Satake H."/>
            <person name="Nakayama K."/>
        </authorList>
    </citation>
    <scope>NUCLEOTIDE SEQUENCE</scope>
</reference>
<dbReference type="EMBL" id="BQNB010018879">
    <property type="protein sequence ID" value="GJT79220.1"/>
    <property type="molecule type" value="Genomic_DNA"/>
</dbReference>
<evidence type="ECO:0000313" key="2">
    <source>
        <dbReference type="EMBL" id="GJT79220.1"/>
    </source>
</evidence>
<keyword evidence="3" id="KW-1185">Reference proteome</keyword>
<dbReference type="Proteomes" id="UP001151760">
    <property type="component" value="Unassembled WGS sequence"/>
</dbReference>
<evidence type="ECO:0000313" key="3">
    <source>
        <dbReference type="Proteomes" id="UP001151760"/>
    </source>
</evidence>
<proteinExistence type="predicted"/>
<gene>
    <name evidence="2" type="ORF">Tco_1053562</name>
</gene>
<feature type="domain" description="VAN3-binding protein-like auxin canalisation" evidence="1">
    <location>
        <begin position="119"/>
        <end position="153"/>
    </location>
</feature>
<comment type="caution">
    <text evidence="2">The sequence shown here is derived from an EMBL/GenBank/DDBJ whole genome shotgun (WGS) entry which is preliminary data.</text>
</comment>
<dbReference type="PANTHER" id="PTHR31351">
    <property type="entry name" value="EXPRESSED PROTEIN"/>
    <property type="match status" value="1"/>
</dbReference>
<dbReference type="PANTHER" id="PTHR31351:SF4">
    <property type="entry name" value="AUXIN CANALIZATION PROTEIN (DUF828)"/>
    <property type="match status" value="1"/>
</dbReference>
<evidence type="ECO:0000259" key="1">
    <source>
        <dbReference type="Pfam" id="PF05703"/>
    </source>
</evidence>
<name>A0ABQ5GUA1_9ASTR</name>
<protein>
    <submittedName>
        <fullName evidence="2">VAN3-binding protein-like protein</fullName>
    </submittedName>
</protein>
<dbReference type="InterPro" id="IPR008546">
    <property type="entry name" value="VAN3-bd-like_auxin_canal"/>
</dbReference>
<dbReference type="InterPro" id="IPR040269">
    <property type="entry name" value="VAB"/>
</dbReference>
<sequence length="189" mass="21165">MGICRFAPDVTSKERVEDVYLGLNKAFSSKVHAVSFRLVFRMGCQKALRNYTDDSGIAREESHSWDSETNDAKRDKGIVAAGVVNVYVRVPQLERLTRLWLKADQVWVIVFVILQQTTHLTAAAATALRGAATFKARALKEAWNTTVVIPVDRGVKVNKNNGKSNGYREDLLPEENLLGMCNQELLCLR</sequence>
<accession>A0ABQ5GUA1</accession>
<organism evidence="2 3">
    <name type="scientific">Tanacetum coccineum</name>
    <dbReference type="NCBI Taxonomy" id="301880"/>
    <lineage>
        <taxon>Eukaryota</taxon>
        <taxon>Viridiplantae</taxon>
        <taxon>Streptophyta</taxon>
        <taxon>Embryophyta</taxon>
        <taxon>Tracheophyta</taxon>
        <taxon>Spermatophyta</taxon>
        <taxon>Magnoliopsida</taxon>
        <taxon>eudicotyledons</taxon>
        <taxon>Gunneridae</taxon>
        <taxon>Pentapetalae</taxon>
        <taxon>asterids</taxon>
        <taxon>campanulids</taxon>
        <taxon>Asterales</taxon>
        <taxon>Asteraceae</taxon>
        <taxon>Asteroideae</taxon>
        <taxon>Anthemideae</taxon>
        <taxon>Anthemidinae</taxon>
        <taxon>Tanacetum</taxon>
    </lineage>
</organism>